<protein>
    <submittedName>
        <fullName evidence="2">Uncharacterized protein</fullName>
    </submittedName>
</protein>
<keyword evidence="1" id="KW-0812">Transmembrane</keyword>
<evidence type="ECO:0000313" key="2">
    <source>
        <dbReference type="EMBL" id="APX99111.1"/>
    </source>
</evidence>
<dbReference type="KEGG" id="lvn:BWR22_01900"/>
<sequence>MTIFDQIFYFVFSKYKKQYKQKANNIALYYTSLLQITIAFLLGCFFAAFFSNMHVDAMSSDKAWILFVMLSIGIHFKNWITYNGNTRKVMNAKFNKKKSPKYNFSLLIALPFICIAMGLLLLQSI</sequence>
<accession>A0AAC9LKM6</accession>
<feature type="transmembrane region" description="Helical" evidence="1">
    <location>
        <begin position="63"/>
        <end position="81"/>
    </location>
</feature>
<feature type="transmembrane region" description="Helical" evidence="1">
    <location>
        <begin position="102"/>
        <end position="122"/>
    </location>
</feature>
<evidence type="ECO:0000313" key="3">
    <source>
        <dbReference type="Proteomes" id="UP000187506"/>
    </source>
</evidence>
<dbReference type="EMBL" id="CP019352">
    <property type="protein sequence ID" value="APX99111.1"/>
    <property type="molecule type" value="Genomic_DNA"/>
</dbReference>
<name>A0AAC9LKM6_9FLAO</name>
<keyword evidence="1" id="KW-0472">Membrane</keyword>
<dbReference type="AlphaFoldDB" id="A0AAC9LKM6"/>
<proteinExistence type="predicted"/>
<dbReference type="Proteomes" id="UP000187506">
    <property type="component" value="Chromosome"/>
</dbReference>
<reference evidence="2 3" key="1">
    <citation type="submission" date="2017-01" db="EMBL/GenBank/DDBJ databases">
        <title>Complete genome of Lacinutrix venerupis DOK2-8 isolated from seawater in Dokdo.</title>
        <authorList>
            <person name="Chi W.-J."/>
            <person name="Kim J.H."/>
        </authorList>
    </citation>
    <scope>NUCLEOTIDE SEQUENCE [LARGE SCALE GENOMIC DNA]</scope>
    <source>
        <strain evidence="2 3">DOK2-8</strain>
    </source>
</reference>
<dbReference type="RefSeq" id="WP_076731752.1">
    <property type="nucleotide sequence ID" value="NZ_CP019352.1"/>
</dbReference>
<keyword evidence="3" id="KW-1185">Reference proteome</keyword>
<keyword evidence="1" id="KW-1133">Transmembrane helix</keyword>
<organism evidence="2 3">
    <name type="scientific">Lacinutrix venerupis</name>
    <dbReference type="NCBI Taxonomy" id="1486034"/>
    <lineage>
        <taxon>Bacteria</taxon>
        <taxon>Pseudomonadati</taxon>
        <taxon>Bacteroidota</taxon>
        <taxon>Flavobacteriia</taxon>
        <taxon>Flavobacteriales</taxon>
        <taxon>Flavobacteriaceae</taxon>
        <taxon>Lacinutrix</taxon>
    </lineage>
</organism>
<gene>
    <name evidence="2" type="ORF">BWR22_01900</name>
</gene>
<evidence type="ECO:0000256" key="1">
    <source>
        <dbReference type="SAM" id="Phobius"/>
    </source>
</evidence>
<feature type="transmembrane region" description="Helical" evidence="1">
    <location>
        <begin position="26"/>
        <end position="51"/>
    </location>
</feature>